<accession>A0A2S6GWV4</accession>
<evidence type="ECO:0000313" key="3">
    <source>
        <dbReference type="Proteomes" id="UP000239203"/>
    </source>
</evidence>
<dbReference type="AlphaFoldDB" id="A0A2S6GWV4"/>
<keyword evidence="1" id="KW-0812">Transmembrane</keyword>
<dbReference type="RefSeq" id="WP_104478136.1">
    <property type="nucleotide sequence ID" value="NZ_CP154825.1"/>
</dbReference>
<dbReference type="Proteomes" id="UP000239203">
    <property type="component" value="Unassembled WGS sequence"/>
</dbReference>
<organism evidence="2 3">
    <name type="scientific">Actinokineospora auranticolor</name>
    <dbReference type="NCBI Taxonomy" id="155976"/>
    <lineage>
        <taxon>Bacteria</taxon>
        <taxon>Bacillati</taxon>
        <taxon>Actinomycetota</taxon>
        <taxon>Actinomycetes</taxon>
        <taxon>Pseudonocardiales</taxon>
        <taxon>Pseudonocardiaceae</taxon>
        <taxon>Actinokineospora</taxon>
    </lineage>
</organism>
<dbReference type="EMBL" id="PTIX01000003">
    <property type="protein sequence ID" value="PPK69725.1"/>
    <property type="molecule type" value="Genomic_DNA"/>
</dbReference>
<comment type="caution">
    <text evidence="2">The sequence shown here is derived from an EMBL/GenBank/DDBJ whole genome shotgun (WGS) entry which is preliminary data.</text>
</comment>
<feature type="transmembrane region" description="Helical" evidence="1">
    <location>
        <begin position="45"/>
        <end position="67"/>
    </location>
</feature>
<feature type="transmembrane region" description="Helical" evidence="1">
    <location>
        <begin position="112"/>
        <end position="138"/>
    </location>
</feature>
<feature type="transmembrane region" description="Helical" evidence="1">
    <location>
        <begin position="145"/>
        <end position="164"/>
    </location>
</feature>
<feature type="transmembrane region" description="Helical" evidence="1">
    <location>
        <begin position="79"/>
        <end position="100"/>
    </location>
</feature>
<evidence type="ECO:0000313" key="2">
    <source>
        <dbReference type="EMBL" id="PPK69725.1"/>
    </source>
</evidence>
<sequence>MLPLLLIAGAAGANLAFLGLGSVFDYPDVLAKPAQEVLTQFHANQFVISALFLLLAASAALMAPISTNLAKRTNNPGPIVPLGIAAAAVQVIGLMRWPLIVPFVDDPDTFHALSTVLGTVIGETIGYALTAAWTFLVARRSGLRAIAWPAAALVATGVLIPLGVPGADLANFLGYVLWTAWLVALTIKIIRTARPRRALQAA</sequence>
<gene>
    <name evidence="2" type="ORF">CLV40_103335</name>
</gene>
<proteinExistence type="predicted"/>
<dbReference type="OrthoDB" id="326446at2"/>
<keyword evidence="3" id="KW-1185">Reference proteome</keyword>
<name>A0A2S6GWV4_9PSEU</name>
<keyword evidence="1" id="KW-1133">Transmembrane helix</keyword>
<evidence type="ECO:0000256" key="1">
    <source>
        <dbReference type="SAM" id="Phobius"/>
    </source>
</evidence>
<feature type="transmembrane region" description="Helical" evidence="1">
    <location>
        <begin position="170"/>
        <end position="190"/>
    </location>
</feature>
<protein>
    <submittedName>
        <fullName evidence="2">Uncharacterized protein DUF4386</fullName>
    </submittedName>
</protein>
<reference evidence="2 3" key="1">
    <citation type="submission" date="2018-02" db="EMBL/GenBank/DDBJ databases">
        <title>Genomic Encyclopedia of Archaeal and Bacterial Type Strains, Phase II (KMG-II): from individual species to whole genera.</title>
        <authorList>
            <person name="Goeker M."/>
        </authorList>
    </citation>
    <scope>NUCLEOTIDE SEQUENCE [LARGE SCALE GENOMIC DNA]</scope>
    <source>
        <strain evidence="2 3">YU 961-1</strain>
    </source>
</reference>
<keyword evidence="1" id="KW-0472">Membrane</keyword>